<evidence type="ECO:0000259" key="3">
    <source>
        <dbReference type="PROSITE" id="PS51371"/>
    </source>
</evidence>
<dbReference type="EMBL" id="CP012898">
    <property type="protein sequence ID" value="ALJ05145.1"/>
    <property type="molecule type" value="Genomic_DNA"/>
</dbReference>
<dbReference type="STRING" id="1736674.APS56_08410"/>
<feature type="domain" description="CBS" evidence="3">
    <location>
        <begin position="11"/>
        <end position="66"/>
    </location>
</feature>
<dbReference type="KEGG" id="ahz:APS56_08410"/>
<organism evidence="4 5">
    <name type="scientific">Pseudalgibacter alginicilyticus</name>
    <dbReference type="NCBI Taxonomy" id="1736674"/>
    <lineage>
        <taxon>Bacteria</taxon>
        <taxon>Pseudomonadati</taxon>
        <taxon>Bacteroidota</taxon>
        <taxon>Flavobacteriia</taxon>
        <taxon>Flavobacteriales</taxon>
        <taxon>Flavobacteriaceae</taxon>
        <taxon>Pseudalgibacter</taxon>
    </lineage>
</organism>
<reference evidence="4 5" key="1">
    <citation type="submission" date="2015-10" db="EMBL/GenBank/DDBJ databases">
        <authorList>
            <person name="Gilbert D.G."/>
        </authorList>
    </citation>
    <scope>NUCLEOTIDE SEQUENCE [LARGE SCALE GENOMIC DNA]</scope>
    <source>
        <strain evidence="5">HZ-22</strain>
    </source>
</reference>
<evidence type="ECO:0000313" key="5">
    <source>
        <dbReference type="Proteomes" id="UP000057981"/>
    </source>
</evidence>
<dbReference type="InterPro" id="IPR000644">
    <property type="entry name" value="CBS_dom"/>
</dbReference>
<dbReference type="PANTHER" id="PTHR43080">
    <property type="entry name" value="CBS DOMAIN-CONTAINING PROTEIN CBSX3, MITOCHONDRIAL"/>
    <property type="match status" value="1"/>
</dbReference>
<dbReference type="InterPro" id="IPR051257">
    <property type="entry name" value="Diverse_CBS-Domain"/>
</dbReference>
<keyword evidence="5" id="KW-1185">Reference proteome</keyword>
<dbReference type="AlphaFoldDB" id="A0A0P0D4Q2"/>
<gene>
    <name evidence="4" type="ORF">APS56_08410</name>
</gene>
<protein>
    <recommendedName>
        <fullName evidence="3">CBS domain-containing protein</fullName>
    </recommendedName>
</protein>
<dbReference type="InterPro" id="IPR046342">
    <property type="entry name" value="CBS_dom_sf"/>
</dbReference>
<keyword evidence="1 2" id="KW-0129">CBS domain</keyword>
<dbReference type="SUPFAM" id="SSF54631">
    <property type="entry name" value="CBS-domain pair"/>
    <property type="match status" value="1"/>
</dbReference>
<dbReference type="PROSITE" id="PS51371">
    <property type="entry name" value="CBS"/>
    <property type="match status" value="2"/>
</dbReference>
<proteinExistence type="predicted"/>
<dbReference type="PANTHER" id="PTHR43080:SF2">
    <property type="entry name" value="CBS DOMAIN-CONTAINING PROTEIN"/>
    <property type="match status" value="1"/>
</dbReference>
<evidence type="ECO:0000256" key="1">
    <source>
        <dbReference type="ARBA" id="ARBA00023122"/>
    </source>
</evidence>
<dbReference type="Proteomes" id="UP000057981">
    <property type="component" value="Chromosome"/>
</dbReference>
<name>A0A0P0D4Q2_9FLAO</name>
<accession>A0A0P0D4Q2</accession>
<dbReference type="RefSeq" id="WP_054727139.1">
    <property type="nucleotide sequence ID" value="NZ_CP012898.1"/>
</dbReference>
<dbReference type="OrthoDB" id="1119899at2"/>
<dbReference type="SMART" id="SM00116">
    <property type="entry name" value="CBS"/>
    <property type="match status" value="2"/>
</dbReference>
<dbReference type="Gene3D" id="3.10.580.10">
    <property type="entry name" value="CBS-domain"/>
    <property type="match status" value="1"/>
</dbReference>
<evidence type="ECO:0000256" key="2">
    <source>
        <dbReference type="PROSITE-ProRule" id="PRU00703"/>
    </source>
</evidence>
<evidence type="ECO:0000313" key="4">
    <source>
        <dbReference type="EMBL" id="ALJ05145.1"/>
    </source>
</evidence>
<sequence length="138" mass="15487">MNFLTPVSDIMIKNVIGLTMSDNIAEVETLFKRHKIKHLPVVSGGVIIGMVSYTDIMRISQAELQSNGRNVDSVVLKNYSVEQVMSKEITTITSDTTIKEATKILANKEFHVLPIVDNGELMGIITTRDLLKYFLKQF</sequence>
<feature type="domain" description="CBS" evidence="3">
    <location>
        <begin position="85"/>
        <end position="138"/>
    </location>
</feature>
<dbReference type="Pfam" id="PF00571">
    <property type="entry name" value="CBS"/>
    <property type="match status" value="2"/>
</dbReference>